<dbReference type="EMBL" id="CAEZTS010000303">
    <property type="protein sequence ID" value="CAB4600228.1"/>
    <property type="molecule type" value="Genomic_DNA"/>
</dbReference>
<name>A0A6J6GU59_9ZZZZ</name>
<dbReference type="InterPro" id="IPR043129">
    <property type="entry name" value="ATPase_NBD"/>
</dbReference>
<protein>
    <submittedName>
        <fullName evidence="2">Unannotated protein</fullName>
    </submittedName>
</protein>
<dbReference type="InterPro" id="IPR022496">
    <property type="entry name" value="T6A_TsaB"/>
</dbReference>
<dbReference type="AlphaFoldDB" id="A0A6J6GU59"/>
<reference evidence="2" key="1">
    <citation type="submission" date="2020-05" db="EMBL/GenBank/DDBJ databases">
        <authorList>
            <person name="Chiriac C."/>
            <person name="Salcher M."/>
            <person name="Ghai R."/>
            <person name="Kavagutti S V."/>
        </authorList>
    </citation>
    <scope>NUCLEOTIDE SEQUENCE</scope>
</reference>
<accession>A0A6J6GU59</accession>
<feature type="domain" description="Gcp-like" evidence="1">
    <location>
        <begin position="33"/>
        <end position="226"/>
    </location>
</feature>
<dbReference type="SUPFAM" id="SSF53067">
    <property type="entry name" value="Actin-like ATPase domain"/>
    <property type="match status" value="2"/>
</dbReference>
<dbReference type="PANTHER" id="PTHR11735:SF11">
    <property type="entry name" value="TRNA THREONYLCARBAMOYLADENOSINE BIOSYNTHESIS PROTEIN TSAB"/>
    <property type="match status" value="1"/>
</dbReference>
<dbReference type="GO" id="GO:0005829">
    <property type="term" value="C:cytosol"/>
    <property type="evidence" value="ECO:0007669"/>
    <property type="project" value="TreeGrafter"/>
</dbReference>
<dbReference type="PANTHER" id="PTHR11735">
    <property type="entry name" value="TRNA N6-ADENOSINE THREONYLCARBAMOYLTRANSFERASE"/>
    <property type="match status" value="1"/>
</dbReference>
<organism evidence="2">
    <name type="scientific">freshwater metagenome</name>
    <dbReference type="NCBI Taxonomy" id="449393"/>
    <lineage>
        <taxon>unclassified sequences</taxon>
        <taxon>metagenomes</taxon>
        <taxon>ecological metagenomes</taxon>
    </lineage>
</organism>
<gene>
    <name evidence="2" type="ORF">UFOPK1722_02166</name>
</gene>
<dbReference type="Pfam" id="PF00814">
    <property type="entry name" value="TsaD"/>
    <property type="match status" value="1"/>
</dbReference>
<dbReference type="CDD" id="cd24032">
    <property type="entry name" value="ASKHA_NBD_TsaB"/>
    <property type="match status" value="1"/>
</dbReference>
<proteinExistence type="predicted"/>
<sequence length="235" mass="25460">MLILGIETATERVSVAVGGHEGVLGMFEVTRGRRHAETLTPAIDFVCRQADVTLDEISVVAVDMGPGLFTGMRVGLASAKAIAQALRVPMIAISSLDLLAYPLRRTDKVIAAVIDARKGEIFYALYRQVPGGIQRVSEPTAGRVDDLVADLLARGQDVVCVGDGAIRYHEEIAAGHHVEIAEQFFAYPSSAPLVQLAHAKALREEWVNPWEVEAMYLRKPDAEINWSTRNDGGAS</sequence>
<dbReference type="NCBIfam" id="TIGR03725">
    <property type="entry name" value="T6A_YeaZ"/>
    <property type="match status" value="1"/>
</dbReference>
<evidence type="ECO:0000259" key="1">
    <source>
        <dbReference type="Pfam" id="PF00814"/>
    </source>
</evidence>
<dbReference type="InterPro" id="IPR000905">
    <property type="entry name" value="Gcp-like_dom"/>
</dbReference>
<dbReference type="GO" id="GO:0002949">
    <property type="term" value="P:tRNA threonylcarbamoyladenosine modification"/>
    <property type="evidence" value="ECO:0007669"/>
    <property type="project" value="InterPro"/>
</dbReference>
<dbReference type="Gene3D" id="3.30.420.40">
    <property type="match status" value="2"/>
</dbReference>
<evidence type="ECO:0000313" key="2">
    <source>
        <dbReference type="EMBL" id="CAB4600228.1"/>
    </source>
</evidence>